<evidence type="ECO:0000256" key="3">
    <source>
        <dbReference type="ARBA" id="ARBA00022679"/>
    </source>
</evidence>
<comment type="catalytic activity">
    <reaction evidence="9">
        <text>S-methyl-5'-thioadenosine + phosphate = 5-(methylsulfanyl)-alpha-D-ribose 1-phosphate + adenine</text>
        <dbReference type="Rhea" id="RHEA:11852"/>
        <dbReference type="ChEBI" id="CHEBI:16708"/>
        <dbReference type="ChEBI" id="CHEBI:17509"/>
        <dbReference type="ChEBI" id="CHEBI:43474"/>
        <dbReference type="ChEBI" id="CHEBI:58533"/>
        <dbReference type="EC" id="2.4.2.28"/>
    </reaction>
    <physiologicalReaction direction="left-to-right" evidence="9">
        <dbReference type="Rhea" id="RHEA:11853"/>
    </physiologicalReaction>
</comment>
<evidence type="ECO:0000256" key="9">
    <source>
        <dbReference type="ARBA" id="ARBA00049893"/>
    </source>
</evidence>
<dbReference type="PANTHER" id="PTHR30616:SF2">
    <property type="entry name" value="PURINE NUCLEOSIDE PHOSPHORYLASE LACC1"/>
    <property type="match status" value="1"/>
</dbReference>
<protein>
    <recommendedName>
        <fullName evidence="10">Purine nucleoside phosphorylase</fullName>
    </recommendedName>
</protein>
<keyword evidence="3" id="KW-0808">Transferase</keyword>
<evidence type="ECO:0000256" key="5">
    <source>
        <dbReference type="ARBA" id="ARBA00022801"/>
    </source>
</evidence>
<comment type="catalytic activity">
    <reaction evidence="7">
        <text>adenosine + H2O + H(+) = inosine + NH4(+)</text>
        <dbReference type="Rhea" id="RHEA:24408"/>
        <dbReference type="ChEBI" id="CHEBI:15377"/>
        <dbReference type="ChEBI" id="CHEBI:15378"/>
        <dbReference type="ChEBI" id="CHEBI:16335"/>
        <dbReference type="ChEBI" id="CHEBI:17596"/>
        <dbReference type="ChEBI" id="CHEBI:28938"/>
        <dbReference type="EC" id="3.5.4.4"/>
    </reaction>
    <physiologicalReaction direction="left-to-right" evidence="7">
        <dbReference type="Rhea" id="RHEA:24409"/>
    </physiologicalReaction>
</comment>
<evidence type="ECO:0000256" key="4">
    <source>
        <dbReference type="ARBA" id="ARBA00022723"/>
    </source>
</evidence>
<dbReference type="SUPFAM" id="SSF64438">
    <property type="entry name" value="CNF1/YfiH-like putative cysteine hydrolases"/>
    <property type="match status" value="1"/>
</dbReference>
<accession>A0A7Z7HS81</accession>
<organism evidence="11 12">
    <name type="scientific">Sterolibacterium denitrificans</name>
    <dbReference type="NCBI Taxonomy" id="157592"/>
    <lineage>
        <taxon>Bacteria</taxon>
        <taxon>Pseudomonadati</taxon>
        <taxon>Pseudomonadota</taxon>
        <taxon>Betaproteobacteria</taxon>
        <taxon>Nitrosomonadales</taxon>
        <taxon>Sterolibacteriaceae</taxon>
        <taxon>Sterolibacterium</taxon>
    </lineage>
</organism>
<comment type="similarity">
    <text evidence="2 10">Belongs to the purine nucleoside phosphorylase YfiH/LACC1 family.</text>
</comment>
<evidence type="ECO:0000256" key="8">
    <source>
        <dbReference type="ARBA" id="ARBA00048968"/>
    </source>
</evidence>
<dbReference type="AlphaFoldDB" id="A0A7Z7HS81"/>
<dbReference type="GO" id="GO:0005507">
    <property type="term" value="F:copper ion binding"/>
    <property type="evidence" value="ECO:0007669"/>
    <property type="project" value="TreeGrafter"/>
</dbReference>
<dbReference type="PANTHER" id="PTHR30616">
    <property type="entry name" value="UNCHARACTERIZED PROTEIN YFIH"/>
    <property type="match status" value="1"/>
</dbReference>
<dbReference type="EMBL" id="LT837803">
    <property type="protein sequence ID" value="SMB29139.1"/>
    <property type="molecule type" value="Genomic_DNA"/>
</dbReference>
<keyword evidence="4" id="KW-0479">Metal-binding</keyword>
<proteinExistence type="inferred from homology"/>
<name>A0A7Z7HS81_9PROT</name>
<sequence length="264" mass="28056">MMDELLIPDWGCEHAAGAPPGVRALVTTRLSLQGCSAAPYEYFNLALHVGDDPLAVMANRGSLRRLLPAEPLWLNQVHGTEVACADDDRGDAAVVPTADASCARAPGRVCVVLTADCLPLLLAARDGSVVAAAHAGWRGLAAGVIEATVAAMGVPAADVQVWLGPAIGPAAFEVGAEVRAAFCRHDPQAALAFRAQGGREKPDRSNEPDKWLCDLYMLARQRLAALGVRQVSGGGLCTWSDERRFYSYRRDGATGRMASLIWRE</sequence>
<comment type="catalytic activity">
    <reaction evidence="1">
        <text>inosine + phosphate = alpha-D-ribose 1-phosphate + hypoxanthine</text>
        <dbReference type="Rhea" id="RHEA:27646"/>
        <dbReference type="ChEBI" id="CHEBI:17368"/>
        <dbReference type="ChEBI" id="CHEBI:17596"/>
        <dbReference type="ChEBI" id="CHEBI:43474"/>
        <dbReference type="ChEBI" id="CHEBI:57720"/>
        <dbReference type="EC" id="2.4.2.1"/>
    </reaction>
    <physiologicalReaction direction="left-to-right" evidence="1">
        <dbReference type="Rhea" id="RHEA:27647"/>
    </physiologicalReaction>
</comment>
<reference evidence="11" key="1">
    <citation type="submission" date="2017-03" db="EMBL/GenBank/DDBJ databases">
        <authorList>
            <consortium name="AG Boll"/>
        </authorList>
    </citation>
    <scope>NUCLEOTIDE SEQUENCE [LARGE SCALE GENOMIC DNA]</scope>
    <source>
        <strain evidence="11">Chol</strain>
    </source>
</reference>
<evidence type="ECO:0000313" key="12">
    <source>
        <dbReference type="Proteomes" id="UP000242886"/>
    </source>
</evidence>
<evidence type="ECO:0000313" key="11">
    <source>
        <dbReference type="EMBL" id="SMB29139.1"/>
    </source>
</evidence>
<evidence type="ECO:0000256" key="7">
    <source>
        <dbReference type="ARBA" id="ARBA00047989"/>
    </source>
</evidence>
<dbReference type="Pfam" id="PF02578">
    <property type="entry name" value="Cu-oxidase_4"/>
    <property type="match status" value="1"/>
</dbReference>
<dbReference type="NCBIfam" id="TIGR00726">
    <property type="entry name" value="peptidoglycan editing factor PgeF"/>
    <property type="match status" value="1"/>
</dbReference>
<comment type="catalytic activity">
    <reaction evidence="8">
        <text>adenosine + phosphate = alpha-D-ribose 1-phosphate + adenine</text>
        <dbReference type="Rhea" id="RHEA:27642"/>
        <dbReference type="ChEBI" id="CHEBI:16335"/>
        <dbReference type="ChEBI" id="CHEBI:16708"/>
        <dbReference type="ChEBI" id="CHEBI:43474"/>
        <dbReference type="ChEBI" id="CHEBI:57720"/>
        <dbReference type="EC" id="2.4.2.1"/>
    </reaction>
    <physiologicalReaction direction="left-to-right" evidence="8">
        <dbReference type="Rhea" id="RHEA:27643"/>
    </physiologicalReaction>
</comment>
<keyword evidence="5" id="KW-0378">Hydrolase</keyword>
<dbReference type="GO" id="GO:0016787">
    <property type="term" value="F:hydrolase activity"/>
    <property type="evidence" value="ECO:0007669"/>
    <property type="project" value="UniProtKB-KW"/>
</dbReference>
<evidence type="ECO:0000256" key="1">
    <source>
        <dbReference type="ARBA" id="ARBA00000553"/>
    </source>
</evidence>
<dbReference type="CDD" id="cd16833">
    <property type="entry name" value="YfiH"/>
    <property type="match status" value="1"/>
</dbReference>
<dbReference type="InterPro" id="IPR003730">
    <property type="entry name" value="Cu_polyphenol_OxRdtase"/>
</dbReference>
<evidence type="ECO:0000256" key="6">
    <source>
        <dbReference type="ARBA" id="ARBA00022833"/>
    </source>
</evidence>
<dbReference type="InterPro" id="IPR038371">
    <property type="entry name" value="Cu_polyphenol_OxRdtase_sf"/>
</dbReference>
<dbReference type="InterPro" id="IPR011324">
    <property type="entry name" value="Cytotoxic_necrot_fac-like_cat"/>
</dbReference>
<dbReference type="GO" id="GO:0017061">
    <property type="term" value="F:S-methyl-5-thioadenosine phosphorylase activity"/>
    <property type="evidence" value="ECO:0007669"/>
    <property type="project" value="UniProtKB-EC"/>
</dbReference>
<keyword evidence="6" id="KW-0862">Zinc</keyword>
<keyword evidence="12" id="KW-1185">Reference proteome</keyword>
<evidence type="ECO:0000256" key="10">
    <source>
        <dbReference type="RuleBase" id="RU361274"/>
    </source>
</evidence>
<dbReference type="Gene3D" id="3.60.140.10">
    <property type="entry name" value="CNF1/YfiH-like putative cysteine hydrolases"/>
    <property type="match status" value="1"/>
</dbReference>
<dbReference type="Proteomes" id="UP000242886">
    <property type="component" value="Chromosome SDENCHOL"/>
</dbReference>
<evidence type="ECO:0000256" key="2">
    <source>
        <dbReference type="ARBA" id="ARBA00007353"/>
    </source>
</evidence>
<gene>
    <name evidence="11" type="primary">yfiH</name>
    <name evidence="11" type="ORF">SDENCHOL_20768</name>
</gene>